<feature type="transmembrane region" description="Helical" evidence="1">
    <location>
        <begin position="37"/>
        <end position="60"/>
    </location>
</feature>
<keyword evidence="1" id="KW-0812">Transmembrane</keyword>
<organism evidence="2 3">
    <name type="scientific">Qipengyuania pacifica</name>
    <dbReference type="NCBI Taxonomy" id="2860199"/>
    <lineage>
        <taxon>Bacteria</taxon>
        <taxon>Pseudomonadati</taxon>
        <taxon>Pseudomonadota</taxon>
        <taxon>Alphaproteobacteria</taxon>
        <taxon>Sphingomonadales</taxon>
        <taxon>Erythrobacteraceae</taxon>
        <taxon>Qipengyuania</taxon>
    </lineage>
</organism>
<evidence type="ECO:0000313" key="3">
    <source>
        <dbReference type="Proteomes" id="UP000776651"/>
    </source>
</evidence>
<reference evidence="2 3" key="1">
    <citation type="submission" date="2021-08" db="EMBL/GenBank/DDBJ databases">
        <title>Comparative Genomics Analysis of the Genus Qipengyuania Reveals Extensive Genetic Diversity and Metabolic Versatility, Including the Description of Fifteen Novel Species.</title>
        <authorList>
            <person name="Liu Y."/>
        </authorList>
    </citation>
    <scope>NUCLEOTIDE SEQUENCE [LARGE SCALE GENOMIC DNA]</scope>
    <source>
        <strain evidence="2 3">GH25</strain>
    </source>
</reference>
<name>A0ABS7JFI4_9SPHN</name>
<dbReference type="Proteomes" id="UP000776651">
    <property type="component" value="Unassembled WGS sequence"/>
</dbReference>
<evidence type="ECO:0000256" key="1">
    <source>
        <dbReference type="SAM" id="Phobius"/>
    </source>
</evidence>
<evidence type="ECO:0000313" key="2">
    <source>
        <dbReference type="EMBL" id="MBX7487524.1"/>
    </source>
</evidence>
<comment type="caution">
    <text evidence="2">The sequence shown here is derived from an EMBL/GenBank/DDBJ whole genome shotgun (WGS) entry which is preliminary data.</text>
</comment>
<keyword evidence="1" id="KW-0472">Membrane</keyword>
<keyword evidence="3" id="KW-1185">Reference proteome</keyword>
<dbReference type="RefSeq" id="WP_221596993.1">
    <property type="nucleotide sequence ID" value="NZ_JAIGNQ010000001.1"/>
</dbReference>
<gene>
    <name evidence="2" type="ORF">K3177_03260</name>
</gene>
<feature type="transmembrane region" description="Helical" evidence="1">
    <location>
        <begin position="66"/>
        <end position="84"/>
    </location>
</feature>
<dbReference type="EMBL" id="JAIGNQ010000001">
    <property type="protein sequence ID" value="MBX7487524.1"/>
    <property type="molecule type" value="Genomic_DNA"/>
</dbReference>
<proteinExistence type="predicted"/>
<feature type="transmembrane region" description="Helical" evidence="1">
    <location>
        <begin position="6"/>
        <end position="25"/>
    </location>
</feature>
<protein>
    <submittedName>
        <fullName evidence="2">Uncharacterized protein</fullName>
    </submittedName>
</protein>
<accession>A0ABS7JFI4</accession>
<sequence length="90" mass="9571">MTTLIWIVPAMILVFLLALVFRRALLTVLRFPHGFVLIVAVVAATGVTMAMNAALLPVALAAEPSAAIMIAGLMVGFLLTAREIRKPKGD</sequence>
<keyword evidence="1" id="KW-1133">Transmembrane helix</keyword>